<gene>
    <name evidence="2" type="ORF">OSB04_un001590</name>
</gene>
<reference evidence="2" key="1">
    <citation type="submission" date="2023-03" db="EMBL/GenBank/DDBJ databases">
        <title>Chromosome-scale reference genome and RAD-based genetic map of yellow starthistle (Centaurea solstitialis) reveal putative structural variation and QTLs associated with invader traits.</title>
        <authorList>
            <person name="Reatini B."/>
            <person name="Cang F.A."/>
            <person name="Jiang Q."/>
            <person name="Mckibben M.T.W."/>
            <person name="Barker M.S."/>
            <person name="Rieseberg L.H."/>
            <person name="Dlugosch K.M."/>
        </authorList>
    </citation>
    <scope>NUCLEOTIDE SEQUENCE</scope>
    <source>
        <strain evidence="2">CAN-66</strain>
        <tissue evidence="2">Leaf</tissue>
    </source>
</reference>
<dbReference type="AlphaFoldDB" id="A0AA38S3S9"/>
<keyword evidence="1" id="KW-0812">Transmembrane</keyword>
<feature type="transmembrane region" description="Helical" evidence="1">
    <location>
        <begin position="119"/>
        <end position="141"/>
    </location>
</feature>
<name>A0AA38S3S9_9ASTR</name>
<accession>A0AA38S3S9</accession>
<dbReference type="Proteomes" id="UP001172457">
    <property type="component" value="Unassembled WGS sequence"/>
</dbReference>
<feature type="transmembrane region" description="Helical" evidence="1">
    <location>
        <begin position="79"/>
        <end position="98"/>
    </location>
</feature>
<feature type="transmembrane region" description="Helical" evidence="1">
    <location>
        <begin position="156"/>
        <end position="174"/>
    </location>
</feature>
<evidence type="ECO:0000256" key="1">
    <source>
        <dbReference type="SAM" id="Phobius"/>
    </source>
</evidence>
<feature type="transmembrane region" description="Helical" evidence="1">
    <location>
        <begin position="55"/>
        <end position="73"/>
    </location>
</feature>
<keyword evidence="3" id="KW-1185">Reference proteome</keyword>
<keyword evidence="1" id="KW-0472">Membrane</keyword>
<evidence type="ECO:0000313" key="3">
    <source>
        <dbReference type="Proteomes" id="UP001172457"/>
    </source>
</evidence>
<sequence>MRERSVGILFSTRNSPDSCRFAFFFSVTSKLLQLQPTRISIFLFISHQRMASSSGYSYAILCMILGISLLFTQTSMETYACYFVPLALIGYELLLALSDLVYRTGNETFEIMRIIHDRYFLGFSLPYVSYPGGILHLAGFFRKTLFSLVWIGRQAYFSWFELLTSVVSIYMYLINNQVFNDATEIQEITPQVRNYRRSPLSSIQFHRIVSMCVCVIASTIQEYHCIQIIAIASG</sequence>
<keyword evidence="1" id="KW-1133">Transmembrane helix</keyword>
<dbReference type="EMBL" id="JARYMX010000366">
    <property type="protein sequence ID" value="KAJ9535303.1"/>
    <property type="molecule type" value="Genomic_DNA"/>
</dbReference>
<organism evidence="2 3">
    <name type="scientific">Centaurea solstitialis</name>
    <name type="common">yellow star-thistle</name>
    <dbReference type="NCBI Taxonomy" id="347529"/>
    <lineage>
        <taxon>Eukaryota</taxon>
        <taxon>Viridiplantae</taxon>
        <taxon>Streptophyta</taxon>
        <taxon>Embryophyta</taxon>
        <taxon>Tracheophyta</taxon>
        <taxon>Spermatophyta</taxon>
        <taxon>Magnoliopsida</taxon>
        <taxon>eudicotyledons</taxon>
        <taxon>Gunneridae</taxon>
        <taxon>Pentapetalae</taxon>
        <taxon>asterids</taxon>
        <taxon>campanulids</taxon>
        <taxon>Asterales</taxon>
        <taxon>Asteraceae</taxon>
        <taxon>Carduoideae</taxon>
        <taxon>Cardueae</taxon>
        <taxon>Centaureinae</taxon>
        <taxon>Centaurea</taxon>
    </lineage>
</organism>
<protein>
    <submittedName>
        <fullName evidence="2">Uncharacterized protein</fullName>
    </submittedName>
</protein>
<evidence type="ECO:0000313" key="2">
    <source>
        <dbReference type="EMBL" id="KAJ9535303.1"/>
    </source>
</evidence>
<comment type="caution">
    <text evidence="2">The sequence shown here is derived from an EMBL/GenBank/DDBJ whole genome shotgun (WGS) entry which is preliminary data.</text>
</comment>
<proteinExistence type="predicted"/>